<protein>
    <submittedName>
        <fullName evidence="2">Uncharacterized protein</fullName>
    </submittedName>
</protein>
<evidence type="ECO:0000313" key="3">
    <source>
        <dbReference type="Proteomes" id="UP000054270"/>
    </source>
</evidence>
<dbReference type="Proteomes" id="UP000054270">
    <property type="component" value="Unassembled WGS sequence"/>
</dbReference>
<dbReference type="EMBL" id="KN817655">
    <property type="protein sequence ID" value="KJA15068.1"/>
    <property type="molecule type" value="Genomic_DNA"/>
</dbReference>
<dbReference type="AlphaFoldDB" id="A0A0D2LW46"/>
<evidence type="ECO:0000313" key="2">
    <source>
        <dbReference type="EMBL" id="KJA15068.1"/>
    </source>
</evidence>
<name>A0A0D2LW46_HYPSF</name>
<reference evidence="3" key="1">
    <citation type="submission" date="2014-04" db="EMBL/GenBank/DDBJ databases">
        <title>Evolutionary Origins and Diversification of the Mycorrhizal Mutualists.</title>
        <authorList>
            <consortium name="DOE Joint Genome Institute"/>
            <consortium name="Mycorrhizal Genomics Consortium"/>
            <person name="Kohler A."/>
            <person name="Kuo A."/>
            <person name="Nagy L.G."/>
            <person name="Floudas D."/>
            <person name="Copeland A."/>
            <person name="Barry K.W."/>
            <person name="Cichocki N."/>
            <person name="Veneault-Fourrey C."/>
            <person name="LaButti K."/>
            <person name="Lindquist E.A."/>
            <person name="Lipzen A."/>
            <person name="Lundell T."/>
            <person name="Morin E."/>
            <person name="Murat C."/>
            <person name="Riley R."/>
            <person name="Ohm R."/>
            <person name="Sun H."/>
            <person name="Tunlid A."/>
            <person name="Henrissat B."/>
            <person name="Grigoriev I.V."/>
            <person name="Hibbett D.S."/>
            <person name="Martin F."/>
        </authorList>
    </citation>
    <scope>NUCLEOTIDE SEQUENCE [LARGE SCALE GENOMIC DNA]</scope>
    <source>
        <strain evidence="3">FD-334 SS-4</strain>
    </source>
</reference>
<keyword evidence="3" id="KW-1185">Reference proteome</keyword>
<dbReference type="OrthoDB" id="3070804at2759"/>
<accession>A0A0D2LW46</accession>
<feature type="region of interest" description="Disordered" evidence="1">
    <location>
        <begin position="303"/>
        <end position="359"/>
    </location>
</feature>
<organism evidence="2 3">
    <name type="scientific">Hypholoma sublateritium (strain FD-334 SS-4)</name>
    <dbReference type="NCBI Taxonomy" id="945553"/>
    <lineage>
        <taxon>Eukaryota</taxon>
        <taxon>Fungi</taxon>
        <taxon>Dikarya</taxon>
        <taxon>Basidiomycota</taxon>
        <taxon>Agaricomycotina</taxon>
        <taxon>Agaricomycetes</taxon>
        <taxon>Agaricomycetidae</taxon>
        <taxon>Agaricales</taxon>
        <taxon>Agaricineae</taxon>
        <taxon>Strophariaceae</taxon>
        <taxon>Hypholoma</taxon>
    </lineage>
</organism>
<evidence type="ECO:0000256" key="1">
    <source>
        <dbReference type="SAM" id="MobiDB-lite"/>
    </source>
</evidence>
<proteinExistence type="predicted"/>
<sequence length="462" mass="51424">MANRLVHDLSSLRIFNNNIDWVMNESIDPCLSVYSITTQASILGGKKNSRICLVERITQPGMRRYQFSENIAISVKFPHLFAPAMGESNHPLLAAARDIQRYSPDLVIYSRLVGAVVSVSWIMKADGHALKPTGLKDWLRARGLFIECLCPLALDVTPRDPYSCRLVESGTNGDVFAFCHFESEDRGCGMRVTVTAISESTEFFSLYAHFPTTRRRGSANPEVPMQNILALYEEKHQSNLATTPHLDGYIGEQAVFYWPGTEQLASTPCFEIGTTRRRSARKFKPRVDKPLPKPTKRRYIEIDEFDNPSSNAPSMTESKSFPTMSSSTSISRALTHVTKKKKPEIPSTSTGGSSDRDTWYSMRRFESPPVAGPSTRQLSPAISLSSNGDIVPAAASDHDAASNLFDRLLDGRGLTPGQYTNLVKMCTNCAFFFVHHKLEAHTTKCIASDLELMLEPELDSDK</sequence>
<feature type="compositionally biased region" description="Low complexity" evidence="1">
    <location>
        <begin position="316"/>
        <end position="336"/>
    </location>
</feature>
<gene>
    <name evidence="2" type="ORF">HYPSUDRAFT_59027</name>
</gene>